<feature type="transmembrane region" description="Helical" evidence="13">
    <location>
        <begin position="179"/>
        <end position="198"/>
    </location>
</feature>
<dbReference type="Proteomes" id="UP001224533">
    <property type="component" value="Chromosome"/>
</dbReference>
<keyword evidence="6 13" id="KW-0812">Transmembrane</keyword>
<evidence type="ECO:0000256" key="7">
    <source>
        <dbReference type="ARBA" id="ARBA00022903"/>
    </source>
</evidence>
<keyword evidence="9 13" id="KW-0472">Membrane</keyword>
<sequence length="251" mass="28349">MVEVRRLISLCINHIFYILIGISGCSLLFWVLATFVIPSEYTATTQILVNQKNSDNNGQAYANQQADINMITTYKDIITNQVILSTVSNNLATTGKENNRAYNVSVRKLRDMITIKNQTNSQVFALNVKTDSPQKSQDIANMIALVFKRKIKSIMSVNNVTIISRAGKPIEPSFPRPRFFILAGAILGFLISFAIILINDMLDTTVRSNEFMIKNLGLTNLGSINRIESSRKSESHLKNRHAKKRKRNRRV</sequence>
<evidence type="ECO:0000313" key="15">
    <source>
        <dbReference type="EMBL" id="WHS18075.1"/>
    </source>
</evidence>
<dbReference type="PANTHER" id="PTHR32309:SF13">
    <property type="entry name" value="FERRIC ENTEROBACTIN TRANSPORT PROTEIN FEPE"/>
    <property type="match status" value="1"/>
</dbReference>
<feature type="domain" description="Polysaccharide chain length determinant N-terminal" evidence="14">
    <location>
        <begin position="3"/>
        <end position="91"/>
    </location>
</feature>
<evidence type="ECO:0000256" key="1">
    <source>
        <dbReference type="ARBA" id="ARBA00004651"/>
    </source>
</evidence>
<evidence type="ECO:0000256" key="6">
    <source>
        <dbReference type="ARBA" id="ARBA00022692"/>
    </source>
</evidence>
<dbReference type="GO" id="GO:0005886">
    <property type="term" value="C:plasma membrane"/>
    <property type="evidence" value="ECO:0007669"/>
    <property type="project" value="UniProtKB-SubCell"/>
</dbReference>
<dbReference type="InterPro" id="IPR003856">
    <property type="entry name" value="LPS_length_determ_N"/>
</dbReference>
<feature type="compositionally biased region" description="Basic residues" evidence="12">
    <location>
        <begin position="238"/>
        <end position="251"/>
    </location>
</feature>
<gene>
    <name evidence="15" type="ORF">O2U02_02305</name>
</gene>
<feature type="region of interest" description="Disordered" evidence="12">
    <location>
        <begin position="229"/>
        <end position="251"/>
    </location>
</feature>
<comment type="function">
    <text evidence="11">Required for CpsD phosphorylation. Involved in the regulation of capsular polysaccharide biosynthesis. May be part of a complex that directs the coordinated polymerization and export to the cell surface of the capsular polysaccharide.</text>
</comment>
<proteinExistence type="inferred from homology"/>
<dbReference type="PROSITE" id="PS51257">
    <property type="entry name" value="PROKAR_LIPOPROTEIN"/>
    <property type="match status" value="1"/>
</dbReference>
<evidence type="ECO:0000256" key="13">
    <source>
        <dbReference type="SAM" id="Phobius"/>
    </source>
</evidence>
<dbReference type="AlphaFoldDB" id="A0ABD7YVN0"/>
<comment type="subcellular location">
    <subcellularLocation>
        <location evidence="1">Cell membrane</location>
        <topology evidence="1">Multi-pass membrane protein</topology>
    </subcellularLocation>
</comment>
<dbReference type="PANTHER" id="PTHR32309">
    <property type="entry name" value="TYROSINE-PROTEIN KINASE"/>
    <property type="match status" value="1"/>
</dbReference>
<dbReference type="InterPro" id="IPR050445">
    <property type="entry name" value="Bact_polysacc_biosynth/exp"/>
</dbReference>
<evidence type="ECO:0000256" key="10">
    <source>
        <dbReference type="ARBA" id="ARBA00023169"/>
    </source>
</evidence>
<keyword evidence="5" id="KW-1003">Cell membrane</keyword>
<dbReference type="EMBL" id="CP114509">
    <property type="protein sequence ID" value="WHS18075.1"/>
    <property type="molecule type" value="Genomic_DNA"/>
</dbReference>
<keyword evidence="10" id="KW-0270">Exopolysaccharide synthesis</keyword>
<dbReference type="RefSeq" id="WP_283472208.1">
    <property type="nucleotide sequence ID" value="NZ_CP114501.1"/>
</dbReference>
<evidence type="ECO:0000256" key="5">
    <source>
        <dbReference type="ARBA" id="ARBA00022475"/>
    </source>
</evidence>
<evidence type="ECO:0000313" key="16">
    <source>
        <dbReference type="Proteomes" id="UP001224533"/>
    </source>
</evidence>
<evidence type="ECO:0000256" key="12">
    <source>
        <dbReference type="SAM" id="MobiDB-lite"/>
    </source>
</evidence>
<organism evidence="15 16">
    <name type="scientific">Ligilactobacillus salivarius</name>
    <dbReference type="NCBI Taxonomy" id="1624"/>
    <lineage>
        <taxon>Bacteria</taxon>
        <taxon>Bacillati</taxon>
        <taxon>Bacillota</taxon>
        <taxon>Bacilli</taxon>
        <taxon>Lactobacillales</taxon>
        <taxon>Lactobacillaceae</taxon>
        <taxon>Ligilactobacillus</taxon>
    </lineage>
</organism>
<dbReference type="Pfam" id="PF02706">
    <property type="entry name" value="Wzz"/>
    <property type="match status" value="1"/>
</dbReference>
<evidence type="ECO:0000259" key="14">
    <source>
        <dbReference type="Pfam" id="PF02706"/>
    </source>
</evidence>
<evidence type="ECO:0000256" key="2">
    <source>
        <dbReference type="ARBA" id="ARBA00005132"/>
    </source>
</evidence>
<evidence type="ECO:0000256" key="3">
    <source>
        <dbReference type="ARBA" id="ARBA00006683"/>
    </source>
</evidence>
<evidence type="ECO:0000256" key="9">
    <source>
        <dbReference type="ARBA" id="ARBA00023136"/>
    </source>
</evidence>
<evidence type="ECO:0000256" key="4">
    <source>
        <dbReference type="ARBA" id="ARBA00020739"/>
    </source>
</evidence>
<dbReference type="GO" id="GO:0000271">
    <property type="term" value="P:polysaccharide biosynthetic process"/>
    <property type="evidence" value="ECO:0007669"/>
    <property type="project" value="UniProtKB-KW"/>
</dbReference>
<comment type="similarity">
    <text evidence="3">Belongs to the CpsC/CapA family.</text>
</comment>
<evidence type="ECO:0000256" key="8">
    <source>
        <dbReference type="ARBA" id="ARBA00022989"/>
    </source>
</evidence>
<reference evidence="15 16" key="1">
    <citation type="submission" date="2022-12" db="EMBL/GenBank/DDBJ databases">
        <title>Assessment of beneficial effects and identification of host adaptation-associated genes of Ligilactobacillus salivarius isolated from Meles meles.</title>
        <authorList>
            <person name="Wang Y."/>
        </authorList>
    </citation>
    <scope>NUCLEOTIDE SEQUENCE [LARGE SCALE GENOMIC DNA]</scope>
    <source>
        <strain evidence="15 16">S35</strain>
    </source>
</reference>
<name>A0ABD7YVN0_9LACO</name>
<keyword evidence="8 13" id="KW-1133">Transmembrane helix</keyword>
<keyword evidence="7" id="KW-0972">Capsule biogenesis/degradation</keyword>
<protein>
    <recommendedName>
        <fullName evidence="4">Capsular polysaccharide biosynthesis protein CpsC</fullName>
    </recommendedName>
</protein>
<feature type="transmembrane region" description="Helical" evidence="13">
    <location>
        <begin position="15"/>
        <end position="37"/>
    </location>
</feature>
<comment type="pathway">
    <text evidence="2">Capsule biogenesis; capsule polysaccharide biosynthesis.</text>
</comment>
<accession>A0ABD7YVN0</accession>
<evidence type="ECO:0000256" key="11">
    <source>
        <dbReference type="ARBA" id="ARBA00045736"/>
    </source>
</evidence>